<keyword evidence="4" id="KW-1185">Reference proteome</keyword>
<gene>
    <name evidence="3" type="ORF">NCTC13159_05049</name>
    <name evidence="2" type="ORF">RO07_20995</name>
</gene>
<dbReference type="InterPro" id="IPR003343">
    <property type="entry name" value="Big_2"/>
</dbReference>
<proteinExistence type="predicted"/>
<sequence length="536" mass="57246">MVQRNEILETLDSLLAKPSVLEAVNGVLNPDLPEATVVVPVYTNKAAGDRITMHWKAPTPEGSTDDGIRITDASKDRPSYFYVEAEYIKVNEGSRVEVSYVVHRPDGSDDSSEPLYITIGESKPEPGKVEPPDVEGVVDGVLNLASVSDQGANASVRAYHGMALYDVVFIDINVNEWERAVQIDTPDKVGKPVQFVIPKSVLTGYAGQTIKLTTTVVPAKGDIFGSLPLPVRVLEPVGALPKPSVPLAEDDVLDPKKVTGATVEAIVKPYPDIAEGDVIHFTWENTSGVPAPFTHSATAPKDPEKDYPFQVPRAQVDQNINGSAILWYVVTRGSVTSRPSDTLALWIGDAFLAPAKLDLTGRGYIVTDKLPPAVPDAFTYTRKAKFGQPPYTYKSGTPSVATVDNQGKVTAVANGTSIISATDSKNQSLAYTLTVSGVLNLFFVSGSASFSGAQAACTAAGLRSVTLDEMRQFWQLYYPSAGPVGAYQGWLGYPFWTATELGAGTAYAYDLNGASAQGNATGFDETEYMQVAGIAP</sequence>
<dbReference type="RefSeq" id="WP_039411141.1">
    <property type="nucleotide sequence ID" value="NZ_CP010310.2"/>
</dbReference>
<dbReference type="Gene3D" id="2.60.40.1080">
    <property type="match status" value="1"/>
</dbReference>
<dbReference type="Proteomes" id="UP000035086">
    <property type="component" value="Chromosome"/>
</dbReference>
<dbReference type="InterPro" id="IPR008964">
    <property type="entry name" value="Invasin/intimin_cell_adhesion"/>
</dbReference>
<accession>A0AAJ5D324</accession>
<name>A0AAJ5D324_PANPU</name>
<dbReference type="EMBL" id="UGSJ01000002">
    <property type="protein sequence ID" value="SUD95577.1"/>
    <property type="molecule type" value="Genomic_DNA"/>
</dbReference>
<reference evidence="2" key="2">
    <citation type="submission" date="2016-11" db="EMBL/GenBank/DDBJ databases">
        <title>Complete Genome Sequencing of Pandoraea pulmonicola DSM 16583.</title>
        <authorList>
            <person name="Chan K.-G."/>
        </authorList>
    </citation>
    <scope>NUCLEOTIDE SEQUENCE</scope>
    <source>
        <strain evidence="2">DSM 16583</strain>
    </source>
</reference>
<reference evidence="4" key="1">
    <citation type="submission" date="2014-12" db="EMBL/GenBank/DDBJ databases">
        <title>Complete Genome Sequencing of Pandoraea pulmonicola DSM 16583.</title>
        <authorList>
            <person name="Chan K.-G."/>
        </authorList>
    </citation>
    <scope>NUCLEOTIDE SEQUENCE [LARGE SCALE GENOMIC DNA]</scope>
    <source>
        <strain evidence="4">DSM 16583</strain>
    </source>
</reference>
<evidence type="ECO:0000313" key="3">
    <source>
        <dbReference type="EMBL" id="SUD95577.1"/>
    </source>
</evidence>
<dbReference type="AlphaFoldDB" id="A0AAJ5D324"/>
<dbReference type="Proteomes" id="UP000254589">
    <property type="component" value="Unassembled WGS sequence"/>
</dbReference>
<feature type="domain" description="BIG2" evidence="1">
    <location>
        <begin position="392"/>
        <end position="429"/>
    </location>
</feature>
<organism evidence="3 5">
    <name type="scientific">Pandoraea pulmonicola</name>
    <dbReference type="NCBI Taxonomy" id="93221"/>
    <lineage>
        <taxon>Bacteria</taxon>
        <taxon>Pseudomonadati</taxon>
        <taxon>Pseudomonadota</taxon>
        <taxon>Betaproteobacteria</taxon>
        <taxon>Burkholderiales</taxon>
        <taxon>Burkholderiaceae</taxon>
        <taxon>Pandoraea</taxon>
    </lineage>
</organism>
<evidence type="ECO:0000313" key="2">
    <source>
        <dbReference type="EMBL" id="AJC22346.1"/>
    </source>
</evidence>
<dbReference type="KEGG" id="ppul:RO07_20995"/>
<evidence type="ECO:0000313" key="5">
    <source>
        <dbReference type="Proteomes" id="UP000254589"/>
    </source>
</evidence>
<dbReference type="EMBL" id="CP010310">
    <property type="protein sequence ID" value="AJC22346.1"/>
    <property type="molecule type" value="Genomic_DNA"/>
</dbReference>
<protein>
    <submittedName>
        <fullName evidence="3">Bacterial Ig-like domain (Group 2)</fullName>
    </submittedName>
</protein>
<dbReference type="SUPFAM" id="SSF49373">
    <property type="entry name" value="Invasin/intimin cell-adhesion fragments"/>
    <property type="match status" value="1"/>
</dbReference>
<reference evidence="3 5" key="3">
    <citation type="submission" date="2018-06" db="EMBL/GenBank/DDBJ databases">
        <authorList>
            <consortium name="Pathogen Informatics"/>
            <person name="Doyle S."/>
        </authorList>
    </citation>
    <scope>NUCLEOTIDE SEQUENCE [LARGE SCALE GENOMIC DNA]</scope>
    <source>
        <strain evidence="3 5">NCTC13159</strain>
    </source>
</reference>
<evidence type="ECO:0000259" key="1">
    <source>
        <dbReference type="Pfam" id="PF02368"/>
    </source>
</evidence>
<evidence type="ECO:0000313" key="4">
    <source>
        <dbReference type="Proteomes" id="UP000035086"/>
    </source>
</evidence>
<dbReference type="Pfam" id="PF02368">
    <property type="entry name" value="Big_2"/>
    <property type="match status" value="1"/>
</dbReference>